<feature type="compositionally biased region" description="Low complexity" evidence="10">
    <location>
        <begin position="54"/>
        <end position="65"/>
    </location>
</feature>
<dbReference type="GO" id="GO:0006654">
    <property type="term" value="P:phosphatidic acid biosynthetic process"/>
    <property type="evidence" value="ECO:0007669"/>
    <property type="project" value="InterPro"/>
</dbReference>
<feature type="compositionally biased region" description="Polar residues" evidence="10">
    <location>
        <begin position="672"/>
        <end position="704"/>
    </location>
</feature>
<dbReference type="GO" id="GO:0060627">
    <property type="term" value="P:regulation of vesicle-mediated transport"/>
    <property type="evidence" value="ECO:0007669"/>
    <property type="project" value="TreeGrafter"/>
</dbReference>
<dbReference type="SMART" id="SM00233">
    <property type="entry name" value="PH"/>
    <property type="match status" value="1"/>
</dbReference>
<dbReference type="FunFam" id="3.30.870.10:FF:000011">
    <property type="entry name" value="Phospholipase"/>
    <property type="match status" value="1"/>
</dbReference>
<dbReference type="InterPro" id="IPR011993">
    <property type="entry name" value="PH-like_dom_sf"/>
</dbReference>
<dbReference type="SMART" id="SM00312">
    <property type="entry name" value="PX"/>
    <property type="match status" value="1"/>
</dbReference>
<dbReference type="GO" id="GO:0012505">
    <property type="term" value="C:endomembrane system"/>
    <property type="evidence" value="ECO:0007669"/>
    <property type="project" value="UniProtKB-SubCell"/>
</dbReference>
<dbReference type="Proteomes" id="UP001487740">
    <property type="component" value="Unassembled WGS sequence"/>
</dbReference>
<keyword evidence="14" id="KW-1185">Reference proteome</keyword>
<dbReference type="SUPFAM" id="SSF50729">
    <property type="entry name" value="PH domain-like"/>
    <property type="match status" value="1"/>
</dbReference>
<evidence type="ECO:0000256" key="8">
    <source>
        <dbReference type="ARBA" id="ARBA00037868"/>
    </source>
</evidence>
<evidence type="ECO:0000256" key="9">
    <source>
        <dbReference type="PIRNR" id="PIRNR009376"/>
    </source>
</evidence>
<comment type="catalytic activity">
    <reaction evidence="1 9">
        <text>a 1,2-diacyl-sn-glycero-3-phosphocholine + H2O = a 1,2-diacyl-sn-glycero-3-phosphate + choline + H(+)</text>
        <dbReference type="Rhea" id="RHEA:14445"/>
        <dbReference type="ChEBI" id="CHEBI:15354"/>
        <dbReference type="ChEBI" id="CHEBI:15377"/>
        <dbReference type="ChEBI" id="CHEBI:15378"/>
        <dbReference type="ChEBI" id="CHEBI:57643"/>
        <dbReference type="ChEBI" id="CHEBI:58608"/>
        <dbReference type="EC" id="3.1.4.4"/>
    </reaction>
</comment>
<feature type="region of interest" description="Disordered" evidence="10">
    <location>
        <begin position="252"/>
        <end position="278"/>
    </location>
</feature>
<dbReference type="InterPro" id="IPR036871">
    <property type="entry name" value="PX_dom_sf"/>
</dbReference>
<feature type="compositionally biased region" description="Basic and acidic residues" evidence="10">
    <location>
        <begin position="852"/>
        <end position="872"/>
    </location>
</feature>
<evidence type="ECO:0000256" key="3">
    <source>
        <dbReference type="ARBA" id="ARBA00022737"/>
    </source>
</evidence>
<dbReference type="EMBL" id="JARAKH010000034">
    <property type="protein sequence ID" value="KAK8384942.1"/>
    <property type="molecule type" value="Genomic_DNA"/>
</dbReference>
<gene>
    <name evidence="13" type="ORF">O3P69_014482</name>
</gene>
<dbReference type="GO" id="GO:0009395">
    <property type="term" value="P:phospholipid catabolic process"/>
    <property type="evidence" value="ECO:0007669"/>
    <property type="project" value="TreeGrafter"/>
</dbReference>
<feature type="domain" description="PLD phosphodiesterase" evidence="12">
    <location>
        <begin position="578"/>
        <end position="605"/>
    </location>
</feature>
<dbReference type="GO" id="GO:0035556">
    <property type="term" value="P:intracellular signal transduction"/>
    <property type="evidence" value="ECO:0007669"/>
    <property type="project" value="InterPro"/>
</dbReference>
<keyword evidence="7" id="KW-0449">Lipoprotein</keyword>
<comment type="caution">
    <text evidence="13">The sequence shown here is derived from an EMBL/GenBank/DDBJ whole genome shotgun (WGS) entry which is preliminary data.</text>
</comment>
<dbReference type="SUPFAM" id="SSF64268">
    <property type="entry name" value="PX domain"/>
    <property type="match status" value="1"/>
</dbReference>
<evidence type="ECO:0000259" key="11">
    <source>
        <dbReference type="PROSITE" id="PS50003"/>
    </source>
</evidence>
<evidence type="ECO:0000313" key="14">
    <source>
        <dbReference type="Proteomes" id="UP001487740"/>
    </source>
</evidence>
<evidence type="ECO:0000256" key="1">
    <source>
        <dbReference type="ARBA" id="ARBA00000798"/>
    </source>
</evidence>
<evidence type="ECO:0000256" key="6">
    <source>
        <dbReference type="ARBA" id="ARBA00023098"/>
    </source>
</evidence>
<proteinExistence type="inferred from homology"/>
<dbReference type="Gene3D" id="3.30.1520.10">
    <property type="entry name" value="Phox-like domain"/>
    <property type="match status" value="1"/>
</dbReference>
<dbReference type="PROSITE" id="PS50035">
    <property type="entry name" value="PLD"/>
    <property type="match status" value="2"/>
</dbReference>
<keyword evidence="6" id="KW-0443">Lipid metabolism</keyword>
<name>A0AAW0TBT1_SCYPA</name>
<keyword evidence="4 9" id="KW-0378">Hydrolase</keyword>
<dbReference type="Pfam" id="PF13091">
    <property type="entry name" value="PLDc_2"/>
    <property type="match status" value="1"/>
</dbReference>
<dbReference type="PANTHER" id="PTHR18896">
    <property type="entry name" value="PHOSPHOLIPASE D"/>
    <property type="match status" value="1"/>
</dbReference>
<sequence length="1381" mass="155223">MYRSSVTLASSGYLKEFRRKISRGDAKQEMTPLASHEEVPGTTPDYGGTAETPSSGDAGADANASCDPEAQKDNQGDAEAADTTDARFKGRSRPLRPTLKILASTQSPTLGSPDSDTDVLDFLDYTPEALSDACDGRGSNAYSTVYQTSKYTELMPGAFIPRLPIRLRIARVQPVHSHIHIFNNHVLVIELEHGDHRWSVERKVRQVATLHSKLLLLRTRLRMPAATRVTRQRRQSMRQQIKVADQEVEDTVDTSITTNTSTTKAAPPTTTNSAAPPQNKRLLKFPRRALQTMDEAMRVELETYLRNLLHHSLFRSHRDVLEFFEISPVSFIGELGMKIKEGYVKKRVGGSGPCECCSWLTATCTGKYRQQWLVLKETCLFFMVPETGLVRSVMLMDSAFQVSHSYRLIGARNSLLISNLSRSLLIKCDSESSKKEWLSIITKTERKYAKDFTSQDNRYGSFAPVRKNSYARWYVDGARYMWDVAELMESAREEIFITDWWMSPQIYLKRPDLTGHKWRLAEVLRRKAESGVRVFILLYKEVELALGISSLLTKQTVNQLHPNIKVLRHPDHIAGGTLYWAHHEKVVVVDQMFAFVSGIDLAFGRWDDYRHKLLDTGHAGVQVMHPAHRQSQHSPGQTGLNRGALQHLLRGTNDVLVSTVTGSAAGSRRASLGTTEDSSAAPSSLKNVSPSPSNSEDPVSTSEAPSGPVVTSEDPQGTLRTLRSVRDSLRLASANPIEVPTGPLASPEDFNADVESQDELDEAQQVPTITNGRKAKGNRSRGKTDLNSIHSSTNLQNGSAPHPSQEDKDTNPNSLPPVKRTRFFSKSGRDRANTGSSTEEERKGGGGGGGKSFREVKRRGMDLVEEMKVKGREMKRKLHRRNSSDSDMSSSSSDNGEKMDNLRTSSFSRFHGRRLWGGAKERMGSCSSLAQAHSVVTMEDTTSTHLWVGKDYVNWISKDLDNLDEPFKDIVDRHQTPRMPWHDIGLFVEGAAARDVARHFIQRWNAVKTEKAKPNHSYPYLLPRTYSKESFLSSNLRPRHRVKCQVVRSVGKWSAGVDDIEASIFSAYVDLIRRAKHYIYIENQFFITRSNVDEQKEVSNYIGYEIVQRIVEAHRKGEAFRVYILLPLLPAFEGMIGKASGVAMQYIVYWNYVSICKGKSSVLHCLKEHGITDWERYVSFCSLRTHECLGERPVSELVYIHSKLMIVDDRYVIAGSANINDRSLNGTRDSEVCMVIEDQEFEEGVMNGKPYDSGIFAGSMRRYLFSEHLGEADLENPTMDVSDPVSDAFFTNVWNFVANKNTLIYEEVFSCYPCNSATTFNDLEQLRTTPTLAEVNPADAKVKLKEVQGHLVLFPLDFLKDEMLKPGVGNKEYLLPMETWT</sequence>
<feature type="compositionally biased region" description="Polar residues" evidence="10">
    <location>
        <begin position="785"/>
        <end position="799"/>
    </location>
</feature>
<dbReference type="Gene3D" id="2.30.29.30">
    <property type="entry name" value="Pleckstrin-homology domain (PH domain)/Phosphotyrosine-binding domain (PTB)"/>
    <property type="match status" value="1"/>
</dbReference>
<dbReference type="CDD" id="cd09138">
    <property type="entry name" value="PLDc_vPLD1_2_yPLD_like_1"/>
    <property type="match status" value="1"/>
</dbReference>
<dbReference type="CDD" id="cd01254">
    <property type="entry name" value="PH_PLD"/>
    <property type="match status" value="1"/>
</dbReference>
<dbReference type="EC" id="3.1.4.4" evidence="9"/>
<dbReference type="InterPro" id="IPR001736">
    <property type="entry name" value="PLipase_D/transphosphatidylase"/>
</dbReference>
<evidence type="ECO:0000259" key="12">
    <source>
        <dbReference type="PROSITE" id="PS50035"/>
    </source>
</evidence>
<feature type="region of interest" description="Disordered" evidence="10">
    <location>
        <begin position="17"/>
        <end position="115"/>
    </location>
</feature>
<dbReference type="InterPro" id="IPR015679">
    <property type="entry name" value="PLipase_D_fam"/>
</dbReference>
<feature type="domain" description="PH" evidence="11">
    <location>
        <begin position="337"/>
        <end position="446"/>
    </location>
</feature>
<dbReference type="EMBL" id="JARAKH010000034">
    <property type="protein sequence ID" value="KAK8384944.1"/>
    <property type="molecule type" value="Genomic_DNA"/>
</dbReference>
<keyword evidence="3" id="KW-0677">Repeat</keyword>
<dbReference type="PIRSF" id="PIRSF009376">
    <property type="entry name" value="Phospholipase_D_euk"/>
    <property type="match status" value="1"/>
</dbReference>
<accession>A0AAW0TBT1</accession>
<organism evidence="13 14">
    <name type="scientific">Scylla paramamosain</name>
    <name type="common">Mud crab</name>
    <dbReference type="NCBI Taxonomy" id="85552"/>
    <lineage>
        <taxon>Eukaryota</taxon>
        <taxon>Metazoa</taxon>
        <taxon>Ecdysozoa</taxon>
        <taxon>Arthropoda</taxon>
        <taxon>Crustacea</taxon>
        <taxon>Multicrustacea</taxon>
        <taxon>Malacostraca</taxon>
        <taxon>Eumalacostraca</taxon>
        <taxon>Eucarida</taxon>
        <taxon>Decapoda</taxon>
        <taxon>Pleocyemata</taxon>
        <taxon>Brachyura</taxon>
        <taxon>Eubrachyura</taxon>
        <taxon>Portunoidea</taxon>
        <taxon>Portunidae</taxon>
        <taxon>Portuninae</taxon>
        <taxon>Scylla</taxon>
    </lineage>
</organism>
<feature type="compositionally biased region" description="Low complexity" evidence="10">
    <location>
        <begin position="885"/>
        <end position="894"/>
    </location>
</feature>
<evidence type="ECO:0000256" key="5">
    <source>
        <dbReference type="ARBA" id="ARBA00022963"/>
    </source>
</evidence>
<dbReference type="SMART" id="SM00155">
    <property type="entry name" value="PLDc"/>
    <property type="match status" value="2"/>
</dbReference>
<dbReference type="PANTHER" id="PTHR18896:SF76">
    <property type="entry name" value="PHOSPHOLIPASE"/>
    <property type="match status" value="1"/>
</dbReference>
<dbReference type="InterPro" id="IPR001849">
    <property type="entry name" value="PH_domain"/>
</dbReference>
<feature type="compositionally biased region" description="Low complexity" evidence="10">
    <location>
        <begin position="254"/>
        <end position="277"/>
    </location>
</feature>
<dbReference type="GO" id="GO:0035091">
    <property type="term" value="F:phosphatidylinositol binding"/>
    <property type="evidence" value="ECO:0007669"/>
    <property type="project" value="InterPro"/>
</dbReference>
<evidence type="ECO:0000256" key="7">
    <source>
        <dbReference type="ARBA" id="ARBA00023288"/>
    </source>
</evidence>
<dbReference type="PROSITE" id="PS50003">
    <property type="entry name" value="PH_DOMAIN"/>
    <property type="match status" value="1"/>
</dbReference>
<evidence type="ECO:0000313" key="13">
    <source>
        <dbReference type="EMBL" id="KAK8384944.1"/>
    </source>
</evidence>
<feature type="compositionally biased region" description="Polar residues" evidence="10">
    <location>
        <begin position="103"/>
        <end position="114"/>
    </location>
</feature>
<dbReference type="GO" id="GO:0004630">
    <property type="term" value="F:phospholipase D activity"/>
    <property type="evidence" value="ECO:0007669"/>
    <property type="project" value="UniProtKB-UniRule"/>
</dbReference>
<dbReference type="Gene3D" id="3.30.870.10">
    <property type="entry name" value="Endonuclease Chain A"/>
    <property type="match status" value="3"/>
</dbReference>
<keyword evidence="5 9" id="KW-0442">Lipid degradation</keyword>
<feature type="region of interest" description="Disordered" evidence="10">
    <location>
        <begin position="756"/>
        <end position="903"/>
    </location>
</feature>
<comment type="subcellular location">
    <subcellularLocation>
        <location evidence="8">Endomembrane system</location>
        <topology evidence="8">Lipid-anchor</topology>
    </subcellularLocation>
</comment>
<dbReference type="InterPro" id="IPR025202">
    <property type="entry name" value="PLD-like_dom"/>
</dbReference>
<evidence type="ECO:0000256" key="10">
    <source>
        <dbReference type="SAM" id="MobiDB-lite"/>
    </source>
</evidence>
<dbReference type="InterPro" id="IPR016555">
    <property type="entry name" value="PLipase_D_euk"/>
</dbReference>
<protein>
    <recommendedName>
        <fullName evidence="9">Phospholipase</fullName>
        <ecNumber evidence="9">3.1.4.4</ecNumber>
    </recommendedName>
</protein>
<reference evidence="13 14" key="1">
    <citation type="submission" date="2023-03" db="EMBL/GenBank/DDBJ databases">
        <title>High-quality genome of Scylla paramamosain provides insights in environmental adaptation.</title>
        <authorList>
            <person name="Zhang L."/>
        </authorList>
    </citation>
    <scope>NUCLEOTIDE SEQUENCE [LARGE SCALE GENOMIC DNA]</scope>
    <source>
        <strain evidence="13">LZ_2023a</strain>
        <tissue evidence="13">Muscle</tissue>
    </source>
</reference>
<dbReference type="CDD" id="cd09141">
    <property type="entry name" value="PLDc_vPLD1_2_yPLD_like_2"/>
    <property type="match status" value="1"/>
</dbReference>
<evidence type="ECO:0000256" key="4">
    <source>
        <dbReference type="ARBA" id="ARBA00022801"/>
    </source>
</evidence>
<dbReference type="SUPFAM" id="SSF56024">
    <property type="entry name" value="Phospholipase D/nuclease"/>
    <property type="match status" value="3"/>
</dbReference>
<feature type="domain" description="PLD phosphodiesterase" evidence="12">
    <location>
        <begin position="1196"/>
        <end position="1223"/>
    </location>
</feature>
<dbReference type="InterPro" id="IPR001683">
    <property type="entry name" value="PX_dom"/>
</dbReference>
<comment type="similarity">
    <text evidence="2 9">Belongs to the phospholipase D family.</text>
</comment>
<feature type="region of interest" description="Disordered" evidence="10">
    <location>
        <begin position="663"/>
        <end position="720"/>
    </location>
</feature>
<evidence type="ECO:0000256" key="2">
    <source>
        <dbReference type="ARBA" id="ARBA00008664"/>
    </source>
</evidence>